<accession>A0AAE9F7F6</accession>
<gene>
    <name evidence="2" type="ORF">L5515_007542</name>
</gene>
<evidence type="ECO:0000313" key="2">
    <source>
        <dbReference type="EMBL" id="UMM34482.1"/>
    </source>
</evidence>
<protein>
    <submittedName>
        <fullName evidence="2">Uncharacterized protein</fullName>
    </submittedName>
</protein>
<dbReference type="AlphaFoldDB" id="A0AAE9F7F6"/>
<evidence type="ECO:0000313" key="3">
    <source>
        <dbReference type="Proteomes" id="UP000829354"/>
    </source>
</evidence>
<dbReference type="EMBL" id="CP092624">
    <property type="protein sequence ID" value="UMM34482.1"/>
    <property type="molecule type" value="Genomic_DNA"/>
</dbReference>
<keyword evidence="3" id="KW-1185">Reference proteome</keyword>
<evidence type="ECO:0000256" key="1">
    <source>
        <dbReference type="SAM" id="MobiDB-lite"/>
    </source>
</evidence>
<dbReference type="Proteomes" id="UP000829354">
    <property type="component" value="Chromosome V"/>
</dbReference>
<organism evidence="2 3">
    <name type="scientific">Caenorhabditis briggsae</name>
    <dbReference type="NCBI Taxonomy" id="6238"/>
    <lineage>
        <taxon>Eukaryota</taxon>
        <taxon>Metazoa</taxon>
        <taxon>Ecdysozoa</taxon>
        <taxon>Nematoda</taxon>
        <taxon>Chromadorea</taxon>
        <taxon>Rhabditida</taxon>
        <taxon>Rhabditina</taxon>
        <taxon>Rhabditomorpha</taxon>
        <taxon>Rhabditoidea</taxon>
        <taxon>Rhabditidae</taxon>
        <taxon>Peloderinae</taxon>
        <taxon>Caenorhabditis</taxon>
    </lineage>
</organism>
<reference evidence="2 3" key="1">
    <citation type="submission" date="2022-04" db="EMBL/GenBank/DDBJ databases">
        <title>Chromosome-level reference genomes for two strains of Caenorhabditis briggsae: an improved platform for comparative genomics.</title>
        <authorList>
            <person name="Stevens L."/>
            <person name="Andersen E."/>
        </authorList>
    </citation>
    <scope>NUCLEOTIDE SEQUENCE [LARGE SCALE GENOMIC DNA]</scope>
    <source>
        <strain evidence="2">VX34</strain>
        <tissue evidence="2">Whole-organism</tissue>
    </source>
</reference>
<feature type="region of interest" description="Disordered" evidence="1">
    <location>
        <begin position="1"/>
        <end position="87"/>
    </location>
</feature>
<proteinExistence type="predicted"/>
<feature type="compositionally biased region" description="Basic residues" evidence="1">
    <location>
        <begin position="76"/>
        <end position="87"/>
    </location>
</feature>
<sequence>MISTNATMRSSESSSTRTPRKPSPNRSRPSRRRLPDKITLLCVTRSQLHSPPRPTTSANFKRKTCTVPSSESTIRRSLRRRRRKRRR</sequence>
<name>A0AAE9F7F6_CAEBR</name>
<feature type="compositionally biased region" description="Polar residues" evidence="1">
    <location>
        <begin position="44"/>
        <end position="59"/>
    </location>
</feature>